<evidence type="ECO:0000313" key="3">
    <source>
        <dbReference type="Proteomes" id="UP000008139"/>
    </source>
</evidence>
<feature type="transmembrane region" description="Helical" evidence="1">
    <location>
        <begin position="25"/>
        <end position="49"/>
    </location>
</feature>
<evidence type="ECO:0000313" key="2">
    <source>
        <dbReference type="EMBL" id="AEA33241.1"/>
    </source>
</evidence>
<keyword evidence="3" id="KW-1185">Reference proteome</keyword>
<gene>
    <name evidence="2" type="ordered locus">Hipma_0264</name>
</gene>
<dbReference type="KEGG" id="hmr:Hipma_0264"/>
<dbReference type="EMBL" id="CP002606">
    <property type="protein sequence ID" value="AEA33241.1"/>
    <property type="molecule type" value="Genomic_DNA"/>
</dbReference>
<reference evidence="2 3" key="1">
    <citation type="journal article" date="2011" name="Stand. Genomic Sci.">
        <title>Complete genome sequence of the thermophilic sulfur-reducer Hippea maritima type strain (MH(2)).</title>
        <authorList>
            <person name="Huntemann M."/>
            <person name="Lu M."/>
            <person name="Nolan M."/>
            <person name="Lapidus A."/>
            <person name="Lucas S."/>
            <person name="Hammon N."/>
            <person name="Deshpande S."/>
            <person name="Cheng J.F."/>
            <person name="Tapia R."/>
            <person name="Han C."/>
            <person name="Goodwin L."/>
            <person name="Pitluck S."/>
            <person name="Liolios K."/>
            <person name="Pagani I."/>
            <person name="Ivanova N."/>
            <person name="Ovchinikova G."/>
            <person name="Pati A."/>
            <person name="Chen A."/>
            <person name="Palaniappan K."/>
            <person name="Land M."/>
            <person name="Hauser L."/>
            <person name="Jeffries C.D."/>
            <person name="Detter J.C."/>
            <person name="Brambilla E.M."/>
            <person name="Rohde M."/>
            <person name="Spring S."/>
            <person name="Goker M."/>
            <person name="Woyke T."/>
            <person name="Bristow J."/>
            <person name="Eisen J.A."/>
            <person name="Markowitz V."/>
            <person name="Hugenholtz P."/>
            <person name="Kyrpides N.C."/>
            <person name="Klenk H.P."/>
            <person name="Mavromatis K."/>
        </authorList>
    </citation>
    <scope>NUCLEOTIDE SEQUENCE [LARGE SCALE GENOMIC DNA]</scope>
    <source>
        <strain evidence="3">ATCC 700847 / DSM 10411 / MH2</strain>
    </source>
</reference>
<dbReference type="Proteomes" id="UP000008139">
    <property type="component" value="Chromosome"/>
</dbReference>
<keyword evidence="1" id="KW-0812">Transmembrane</keyword>
<evidence type="ECO:0000256" key="1">
    <source>
        <dbReference type="SAM" id="Phobius"/>
    </source>
</evidence>
<organism evidence="2 3">
    <name type="scientific">Hippea maritima (strain ATCC 700847 / DSM 10411 / MH2)</name>
    <dbReference type="NCBI Taxonomy" id="760142"/>
    <lineage>
        <taxon>Bacteria</taxon>
        <taxon>Pseudomonadati</taxon>
        <taxon>Campylobacterota</taxon>
        <taxon>Desulfurellia</taxon>
        <taxon>Desulfurellales</taxon>
        <taxon>Hippeaceae</taxon>
        <taxon>Hippea</taxon>
    </lineage>
</organism>
<name>F2LXX6_HIPMA</name>
<dbReference type="AlphaFoldDB" id="F2LXX6"/>
<dbReference type="InParanoid" id="F2LXX6"/>
<reference evidence="3" key="2">
    <citation type="submission" date="2011-03" db="EMBL/GenBank/DDBJ databases">
        <title>The complete genome of Hippea maritima DSM 10411.</title>
        <authorList>
            <consortium name="US DOE Joint Genome Institute (JGI-PGF)"/>
            <person name="Lucas S."/>
            <person name="Copeland A."/>
            <person name="Lapidus A."/>
            <person name="Bruce D."/>
            <person name="Goodwin L."/>
            <person name="Pitluck S."/>
            <person name="Peters L."/>
            <person name="Kyrpides N."/>
            <person name="Mavromatis K."/>
            <person name="Pagani I."/>
            <person name="Ivanova N."/>
            <person name="Mikhailova N."/>
            <person name="Lu M."/>
            <person name="Detter J.C."/>
            <person name="Tapia R."/>
            <person name="Han C."/>
            <person name="Land M."/>
            <person name="Hauser L."/>
            <person name="Markowitz V."/>
            <person name="Cheng J.-F."/>
            <person name="Hugenholtz P."/>
            <person name="Woyke T."/>
            <person name="Wu D."/>
            <person name="Spring S."/>
            <person name="Schroeder M."/>
            <person name="Brambilla E."/>
            <person name="Klenk H.-P."/>
            <person name="Eisen J.A."/>
        </authorList>
    </citation>
    <scope>NUCLEOTIDE SEQUENCE [LARGE SCALE GENOMIC DNA]</scope>
    <source>
        <strain evidence="3">ATCC 700847 / DSM 10411 / MH2</strain>
    </source>
</reference>
<dbReference type="eggNOG" id="ENOG5030Z8E">
    <property type="taxonomic scope" value="Bacteria"/>
</dbReference>
<dbReference type="STRING" id="760142.Hipma_0264"/>
<keyword evidence="1" id="KW-1133">Transmembrane helix</keyword>
<keyword evidence="1" id="KW-0472">Membrane</keyword>
<dbReference type="OrthoDB" id="5520790at2"/>
<dbReference type="RefSeq" id="WP_013681285.1">
    <property type="nucleotide sequence ID" value="NC_015318.1"/>
</dbReference>
<protein>
    <submittedName>
        <fullName evidence="2">Uncharacterized protein</fullName>
    </submittedName>
</protein>
<accession>F2LXX6</accession>
<dbReference type="HOGENOM" id="CLU_2649511_0_0_7"/>
<proteinExistence type="predicted"/>
<sequence>MTNYFLSFLLNLAYAASVIREGYKPHVSIIDRIVLGIFTFGLVFAVLFVRHKVSKELKKRGIKGEPFKRRKKADKR</sequence>